<name>M2RDN9_CERS8</name>
<dbReference type="OrthoDB" id="2804215at2759"/>
<accession>M2RDN9</accession>
<protein>
    <recommendedName>
        <fullName evidence="1">Protein kinase domain-containing protein</fullName>
    </recommendedName>
</protein>
<dbReference type="SUPFAM" id="SSF56112">
    <property type="entry name" value="Protein kinase-like (PK-like)"/>
    <property type="match status" value="1"/>
</dbReference>
<organism evidence="2 3">
    <name type="scientific">Ceriporiopsis subvermispora (strain B)</name>
    <name type="common">White-rot fungus</name>
    <name type="synonym">Gelatoporia subvermispora</name>
    <dbReference type="NCBI Taxonomy" id="914234"/>
    <lineage>
        <taxon>Eukaryota</taxon>
        <taxon>Fungi</taxon>
        <taxon>Dikarya</taxon>
        <taxon>Basidiomycota</taxon>
        <taxon>Agaricomycotina</taxon>
        <taxon>Agaricomycetes</taxon>
        <taxon>Polyporales</taxon>
        <taxon>Gelatoporiaceae</taxon>
        <taxon>Gelatoporia</taxon>
    </lineage>
</organism>
<dbReference type="Pfam" id="PF07714">
    <property type="entry name" value="PK_Tyr_Ser-Thr"/>
    <property type="match status" value="1"/>
</dbReference>
<dbReference type="InterPro" id="IPR001245">
    <property type="entry name" value="Ser-Thr/Tyr_kinase_cat_dom"/>
</dbReference>
<dbReference type="InterPro" id="IPR051681">
    <property type="entry name" value="Ser/Thr_Kinases-Pseudokinases"/>
</dbReference>
<dbReference type="PANTHER" id="PTHR44329">
    <property type="entry name" value="SERINE/THREONINE-PROTEIN KINASE TNNI3K-RELATED"/>
    <property type="match status" value="1"/>
</dbReference>
<dbReference type="InterPro" id="IPR008271">
    <property type="entry name" value="Ser/Thr_kinase_AS"/>
</dbReference>
<gene>
    <name evidence="2" type="ORF">CERSUDRAFT_50977</name>
</gene>
<dbReference type="EMBL" id="KB445797">
    <property type="protein sequence ID" value="EMD36911.1"/>
    <property type="molecule type" value="Genomic_DNA"/>
</dbReference>
<dbReference type="PIRSF" id="PIRSF000654">
    <property type="entry name" value="Integrin-linked_kinase"/>
    <property type="match status" value="1"/>
</dbReference>
<dbReference type="PANTHER" id="PTHR44329:SF214">
    <property type="entry name" value="PROTEIN KINASE DOMAIN-CONTAINING PROTEIN"/>
    <property type="match status" value="1"/>
</dbReference>
<proteinExistence type="predicted"/>
<sequence>FCKEAAIWKCLRHPNITTFCGIDTTHFPLCLVSEWMPHGSVKTYLERNPAANRLILLADISAGLAYLHDIGIMHGDLKCPNILINNLRRACLSDFGLTAFDYAGRSDLFVATTVSANSTRWTAPELLDPELFGLDHVRLTRASDVYSFGMVTWEIFTGQFPFRKLRDPVVIRKVCANDRPQRPLEARTFGLCDEVWAMAESCWQRDPSQRPSIASVLEQLWAKLEHPESHGPQEPPEWPLNVE</sequence>
<dbReference type="STRING" id="914234.M2RDN9"/>
<dbReference type="PRINTS" id="PR00109">
    <property type="entry name" value="TYRKINASE"/>
</dbReference>
<evidence type="ECO:0000259" key="1">
    <source>
        <dbReference type="PROSITE" id="PS50011"/>
    </source>
</evidence>
<keyword evidence="3" id="KW-1185">Reference proteome</keyword>
<feature type="domain" description="Protein kinase" evidence="1">
    <location>
        <begin position="1"/>
        <end position="222"/>
    </location>
</feature>
<dbReference type="Gene3D" id="1.10.510.10">
    <property type="entry name" value="Transferase(Phosphotransferase) domain 1"/>
    <property type="match status" value="1"/>
</dbReference>
<dbReference type="HOGENOM" id="CLU_000288_7_18_1"/>
<dbReference type="GO" id="GO:0005524">
    <property type="term" value="F:ATP binding"/>
    <property type="evidence" value="ECO:0007669"/>
    <property type="project" value="InterPro"/>
</dbReference>
<dbReference type="Proteomes" id="UP000016930">
    <property type="component" value="Unassembled WGS sequence"/>
</dbReference>
<dbReference type="SMART" id="SM00220">
    <property type="entry name" value="S_TKc"/>
    <property type="match status" value="1"/>
</dbReference>
<evidence type="ECO:0000313" key="3">
    <source>
        <dbReference type="Proteomes" id="UP000016930"/>
    </source>
</evidence>
<dbReference type="AlphaFoldDB" id="M2RDN9"/>
<feature type="non-terminal residue" evidence="2">
    <location>
        <position position="243"/>
    </location>
</feature>
<dbReference type="PROSITE" id="PS50011">
    <property type="entry name" value="PROTEIN_KINASE_DOM"/>
    <property type="match status" value="1"/>
</dbReference>
<reference evidence="2 3" key="1">
    <citation type="journal article" date="2012" name="Proc. Natl. Acad. Sci. U.S.A.">
        <title>Comparative genomics of Ceriporiopsis subvermispora and Phanerochaete chrysosporium provide insight into selective ligninolysis.</title>
        <authorList>
            <person name="Fernandez-Fueyo E."/>
            <person name="Ruiz-Duenas F.J."/>
            <person name="Ferreira P."/>
            <person name="Floudas D."/>
            <person name="Hibbett D.S."/>
            <person name="Canessa P."/>
            <person name="Larrondo L.F."/>
            <person name="James T.Y."/>
            <person name="Seelenfreund D."/>
            <person name="Lobos S."/>
            <person name="Polanco R."/>
            <person name="Tello M."/>
            <person name="Honda Y."/>
            <person name="Watanabe T."/>
            <person name="Watanabe T."/>
            <person name="Ryu J.S."/>
            <person name="Kubicek C.P."/>
            <person name="Schmoll M."/>
            <person name="Gaskell J."/>
            <person name="Hammel K.E."/>
            <person name="St John F.J."/>
            <person name="Vanden Wymelenberg A."/>
            <person name="Sabat G."/>
            <person name="Splinter BonDurant S."/>
            <person name="Syed K."/>
            <person name="Yadav J.S."/>
            <person name="Doddapaneni H."/>
            <person name="Subramanian V."/>
            <person name="Lavin J.L."/>
            <person name="Oguiza J.A."/>
            <person name="Perez G."/>
            <person name="Pisabarro A.G."/>
            <person name="Ramirez L."/>
            <person name="Santoyo F."/>
            <person name="Master E."/>
            <person name="Coutinho P.M."/>
            <person name="Henrissat B."/>
            <person name="Lombard V."/>
            <person name="Magnuson J.K."/>
            <person name="Kuees U."/>
            <person name="Hori C."/>
            <person name="Igarashi K."/>
            <person name="Samejima M."/>
            <person name="Held B.W."/>
            <person name="Barry K.W."/>
            <person name="LaButti K.M."/>
            <person name="Lapidus A."/>
            <person name="Lindquist E.A."/>
            <person name="Lucas S.M."/>
            <person name="Riley R."/>
            <person name="Salamov A.A."/>
            <person name="Hoffmeister D."/>
            <person name="Schwenk D."/>
            <person name="Hadar Y."/>
            <person name="Yarden O."/>
            <person name="de Vries R.P."/>
            <person name="Wiebenga A."/>
            <person name="Stenlid J."/>
            <person name="Eastwood D."/>
            <person name="Grigoriev I.V."/>
            <person name="Berka R.M."/>
            <person name="Blanchette R.A."/>
            <person name="Kersten P."/>
            <person name="Martinez A.T."/>
            <person name="Vicuna R."/>
            <person name="Cullen D."/>
        </authorList>
    </citation>
    <scope>NUCLEOTIDE SEQUENCE [LARGE SCALE GENOMIC DNA]</scope>
    <source>
        <strain evidence="2 3">B</strain>
    </source>
</reference>
<dbReference type="PROSITE" id="PS00108">
    <property type="entry name" value="PROTEIN_KINASE_ST"/>
    <property type="match status" value="1"/>
</dbReference>
<evidence type="ECO:0000313" key="2">
    <source>
        <dbReference type="EMBL" id="EMD36911.1"/>
    </source>
</evidence>
<dbReference type="InterPro" id="IPR011009">
    <property type="entry name" value="Kinase-like_dom_sf"/>
</dbReference>
<dbReference type="InterPro" id="IPR000719">
    <property type="entry name" value="Prot_kinase_dom"/>
</dbReference>
<dbReference type="GO" id="GO:0004674">
    <property type="term" value="F:protein serine/threonine kinase activity"/>
    <property type="evidence" value="ECO:0007669"/>
    <property type="project" value="TreeGrafter"/>
</dbReference>